<evidence type="ECO:0000313" key="2">
    <source>
        <dbReference type="EMBL" id="GAA0555308.1"/>
    </source>
</evidence>
<dbReference type="PANTHER" id="PTHR33164">
    <property type="entry name" value="TRANSCRIPTIONAL REGULATOR, MARR FAMILY"/>
    <property type="match status" value="1"/>
</dbReference>
<reference evidence="2 3" key="1">
    <citation type="journal article" date="2019" name="Int. J. Syst. Evol. Microbiol.">
        <title>The Global Catalogue of Microorganisms (GCM) 10K type strain sequencing project: providing services to taxonomists for standard genome sequencing and annotation.</title>
        <authorList>
            <consortium name="The Broad Institute Genomics Platform"/>
            <consortium name="The Broad Institute Genome Sequencing Center for Infectious Disease"/>
            <person name="Wu L."/>
            <person name="Ma J."/>
        </authorList>
    </citation>
    <scope>NUCLEOTIDE SEQUENCE [LARGE SCALE GENOMIC DNA]</scope>
    <source>
        <strain evidence="2 3">JCM 10303</strain>
    </source>
</reference>
<dbReference type="EMBL" id="BAAAGS010000066">
    <property type="protein sequence ID" value="GAA0555308.1"/>
    <property type="molecule type" value="Genomic_DNA"/>
</dbReference>
<dbReference type="SUPFAM" id="SSF46785">
    <property type="entry name" value="Winged helix' DNA-binding domain"/>
    <property type="match status" value="1"/>
</dbReference>
<comment type="caution">
    <text evidence="2">The sequence shown here is derived from an EMBL/GenBank/DDBJ whole genome shotgun (WGS) entry which is preliminary data.</text>
</comment>
<dbReference type="InterPro" id="IPR036390">
    <property type="entry name" value="WH_DNA-bd_sf"/>
</dbReference>
<dbReference type="Pfam" id="PF01047">
    <property type="entry name" value="MarR"/>
    <property type="match status" value="1"/>
</dbReference>
<dbReference type="PANTHER" id="PTHR33164:SF94">
    <property type="entry name" value="TRANSCRIPTIONAL REGULATORY PROTEIN-RELATED"/>
    <property type="match status" value="1"/>
</dbReference>
<dbReference type="PROSITE" id="PS50995">
    <property type="entry name" value="HTH_MARR_2"/>
    <property type="match status" value="1"/>
</dbReference>
<feature type="domain" description="HTH marR-type" evidence="1">
    <location>
        <begin position="77"/>
        <end position="213"/>
    </location>
</feature>
<evidence type="ECO:0000313" key="3">
    <source>
        <dbReference type="Proteomes" id="UP001500729"/>
    </source>
</evidence>
<name>A0ABN1DZ10_SACER</name>
<organism evidence="2 3">
    <name type="scientific">Saccharopolyspora erythraea</name>
    <name type="common">Streptomyces erythraeus</name>
    <dbReference type="NCBI Taxonomy" id="1836"/>
    <lineage>
        <taxon>Bacteria</taxon>
        <taxon>Bacillati</taxon>
        <taxon>Actinomycetota</taxon>
        <taxon>Actinomycetes</taxon>
        <taxon>Pseudonocardiales</taxon>
        <taxon>Pseudonocardiaceae</taxon>
        <taxon>Saccharopolyspora</taxon>
    </lineage>
</organism>
<dbReference type="SMART" id="SM00347">
    <property type="entry name" value="HTH_MARR"/>
    <property type="match status" value="1"/>
</dbReference>
<dbReference type="PRINTS" id="PR00598">
    <property type="entry name" value="HTHMARR"/>
</dbReference>
<accession>A0ABN1DZ10</accession>
<protein>
    <recommendedName>
        <fullName evidence="1">HTH marR-type domain-containing protein</fullName>
    </recommendedName>
</protein>
<proteinExistence type="predicted"/>
<keyword evidence="3" id="KW-1185">Reference proteome</keyword>
<dbReference type="Proteomes" id="UP001500729">
    <property type="component" value="Unassembled WGS sequence"/>
</dbReference>
<dbReference type="Gene3D" id="1.10.10.10">
    <property type="entry name" value="Winged helix-like DNA-binding domain superfamily/Winged helix DNA-binding domain"/>
    <property type="match status" value="1"/>
</dbReference>
<dbReference type="InterPro" id="IPR039422">
    <property type="entry name" value="MarR/SlyA-like"/>
</dbReference>
<dbReference type="InterPro" id="IPR000835">
    <property type="entry name" value="HTH_MarR-typ"/>
</dbReference>
<gene>
    <name evidence="2" type="ORF">GCM10009533_61480</name>
</gene>
<sequence length="251" mass="26368">MRAPLAEAPGRGECGPRTALLMSAPLRVLRAMRNEVVPVQARLCHGAGGASIYSQAARKWPDGVIVPKLPSASDATGDPVANAFQAVGRAMIAVTTRSLAGLDSDVTLPQYRALVSLVSLGPQRTSDLAQELGVAISTATRLADRLVSKGLVTRSRHKGDLRVTWLALTSAGKALLGEAMRLRRAEISKLASAASAATGHEEELAAALNAFAEAAREPVDAEWWSRWRQCDDAVDGVVVADGNTGSKPRSS</sequence>
<evidence type="ECO:0000259" key="1">
    <source>
        <dbReference type="PROSITE" id="PS50995"/>
    </source>
</evidence>
<dbReference type="InterPro" id="IPR036388">
    <property type="entry name" value="WH-like_DNA-bd_sf"/>
</dbReference>